<gene>
    <name evidence="2" type="ORF">BJY01DRAFT_248747</name>
</gene>
<name>A0ABR4JW68_9EURO</name>
<protein>
    <submittedName>
        <fullName evidence="2">Uncharacterized protein</fullName>
    </submittedName>
</protein>
<organism evidence="2 3">
    <name type="scientific">Aspergillus pseudoustus</name>
    <dbReference type="NCBI Taxonomy" id="1810923"/>
    <lineage>
        <taxon>Eukaryota</taxon>
        <taxon>Fungi</taxon>
        <taxon>Dikarya</taxon>
        <taxon>Ascomycota</taxon>
        <taxon>Pezizomycotina</taxon>
        <taxon>Eurotiomycetes</taxon>
        <taxon>Eurotiomycetidae</taxon>
        <taxon>Eurotiales</taxon>
        <taxon>Aspergillaceae</taxon>
        <taxon>Aspergillus</taxon>
        <taxon>Aspergillus subgen. Nidulantes</taxon>
    </lineage>
</organism>
<reference evidence="2 3" key="1">
    <citation type="submission" date="2024-07" db="EMBL/GenBank/DDBJ databases">
        <title>Section-level genome sequencing and comparative genomics of Aspergillus sections Usti and Cavernicolus.</title>
        <authorList>
            <consortium name="Lawrence Berkeley National Laboratory"/>
            <person name="Nybo J.L."/>
            <person name="Vesth T.C."/>
            <person name="Theobald S."/>
            <person name="Frisvad J.C."/>
            <person name="Larsen T.O."/>
            <person name="Kjaerboelling I."/>
            <person name="Rothschild-Mancinelli K."/>
            <person name="Lyhne E.K."/>
            <person name="Kogle M.E."/>
            <person name="Barry K."/>
            <person name="Clum A."/>
            <person name="Na H."/>
            <person name="Ledsgaard L."/>
            <person name="Lin J."/>
            <person name="Lipzen A."/>
            <person name="Kuo A."/>
            <person name="Riley R."/>
            <person name="Mondo S."/>
            <person name="Labutti K."/>
            <person name="Haridas S."/>
            <person name="Pangalinan J."/>
            <person name="Salamov A.A."/>
            <person name="Simmons B.A."/>
            <person name="Magnuson J.K."/>
            <person name="Chen J."/>
            <person name="Drula E."/>
            <person name="Henrissat B."/>
            <person name="Wiebenga A."/>
            <person name="Lubbers R.J."/>
            <person name="Gomes A.C."/>
            <person name="Makela M.R."/>
            <person name="Stajich J."/>
            <person name="Grigoriev I.V."/>
            <person name="Mortensen U.H."/>
            <person name="De Vries R.P."/>
            <person name="Baker S.E."/>
            <person name="Andersen M.R."/>
        </authorList>
    </citation>
    <scope>NUCLEOTIDE SEQUENCE [LARGE SCALE GENOMIC DNA]</scope>
    <source>
        <strain evidence="2 3">CBS 123904</strain>
    </source>
</reference>
<evidence type="ECO:0000313" key="3">
    <source>
        <dbReference type="Proteomes" id="UP001610446"/>
    </source>
</evidence>
<comment type="caution">
    <text evidence="2">The sequence shown here is derived from an EMBL/GenBank/DDBJ whole genome shotgun (WGS) entry which is preliminary data.</text>
</comment>
<evidence type="ECO:0000313" key="2">
    <source>
        <dbReference type="EMBL" id="KAL2843163.1"/>
    </source>
</evidence>
<feature type="compositionally biased region" description="Low complexity" evidence="1">
    <location>
        <begin position="11"/>
        <end position="26"/>
    </location>
</feature>
<feature type="region of interest" description="Disordered" evidence="1">
    <location>
        <begin position="1"/>
        <end position="29"/>
    </location>
</feature>
<sequence length="218" mass="22666">MAKSNQISKPNNTTTPTTNNNRNNGNDLSLYMHTQTSSIRYGDNGPVAMQASESYSYHKSAEEFHRGYNGGGGLLGTGSTIGNGSSSIGSNNPFGRRAIGGGGLLPNPRFTDNVFDSMERVNGIQSGGIRGLFGADNAGARAAAAAAVCHRRRMILGLGPFFIDFVVVWARLVAAAPGSARSREAAGGERACELCGLYNLAPAEPGLCGGAHVVEVEC</sequence>
<proteinExistence type="predicted"/>
<accession>A0ABR4JW68</accession>
<dbReference type="Proteomes" id="UP001610446">
    <property type="component" value="Unassembled WGS sequence"/>
</dbReference>
<keyword evidence="3" id="KW-1185">Reference proteome</keyword>
<feature type="compositionally biased region" description="Polar residues" evidence="1">
    <location>
        <begin position="1"/>
        <end position="10"/>
    </location>
</feature>
<evidence type="ECO:0000256" key="1">
    <source>
        <dbReference type="SAM" id="MobiDB-lite"/>
    </source>
</evidence>
<dbReference type="EMBL" id="JBFXLU010000092">
    <property type="protein sequence ID" value="KAL2843163.1"/>
    <property type="molecule type" value="Genomic_DNA"/>
</dbReference>